<feature type="compositionally biased region" description="Basic residues" evidence="1">
    <location>
        <begin position="118"/>
        <end position="128"/>
    </location>
</feature>
<reference evidence="2" key="2">
    <citation type="thesis" date="2004" institute="Universiti Kebangsaan Malaysia" country="Malaysia">
        <title>Data Mining and Cloning of AraC/XylS Family Transcription Factor Genes from Burkholderia pseudomallei.</title>
        <authorList>
            <person name="Lim B.S."/>
        </authorList>
    </citation>
    <scope>NUCLEOTIDE SEQUENCE</scope>
    <source>
        <strain evidence="2">D286</strain>
    </source>
</reference>
<proteinExistence type="predicted"/>
<protein>
    <submittedName>
        <fullName evidence="2">Putative AraC/XylS family transcription factor</fullName>
    </submittedName>
</protein>
<feature type="non-terminal residue" evidence="2">
    <location>
        <position position="1"/>
    </location>
</feature>
<evidence type="ECO:0000256" key="1">
    <source>
        <dbReference type="SAM" id="MobiDB-lite"/>
    </source>
</evidence>
<feature type="compositionally biased region" description="Basic and acidic residues" evidence="1">
    <location>
        <begin position="145"/>
        <end position="165"/>
    </location>
</feature>
<reference evidence="2" key="1">
    <citation type="book" date="2003" name="2ND INTERNATIONAL CONFERENCE ON BIOINFORMATICS" publisher="Unknown Publisher">
        <title>Genomic Study of Burkholderia pseudomallei : Data Mining and Cloning of AraC/XylS Family Transcription Factor Genes.</title>
        <editorList>
            <person name="Unknown A."/>
        </editorList>
        <authorList>
            <person name="Lim B.S."/>
            <person name="Chong C.E."/>
            <person name="Nathan S."/>
            <person name="Zamrod Z."/>
            <person name="Mohamed R."/>
        </authorList>
    </citation>
    <scope>NUCLEOTIDE SEQUENCE</scope>
    <source>
        <strain evidence="2">D286</strain>
    </source>
</reference>
<feature type="region of interest" description="Disordered" evidence="1">
    <location>
        <begin position="17"/>
        <end position="39"/>
    </location>
</feature>
<reference evidence="2" key="3">
    <citation type="submission" date="2005-04" db="EMBL/GenBank/DDBJ databases">
        <authorList>
            <person name="Lim B.S."/>
            <person name="Chong C.E."/>
            <person name="Nathan S."/>
            <person name="Zamrod Z."/>
            <person name="Mohamed R."/>
        </authorList>
    </citation>
    <scope>NUCLEOTIDE SEQUENCE</scope>
    <source>
        <strain evidence="2">D286</strain>
    </source>
</reference>
<organism evidence="2">
    <name type="scientific">Burkholderia pseudomallei</name>
    <name type="common">Pseudomonas pseudomallei</name>
    <dbReference type="NCBI Taxonomy" id="28450"/>
    <lineage>
        <taxon>Bacteria</taxon>
        <taxon>Pseudomonadati</taxon>
        <taxon>Pseudomonadota</taxon>
        <taxon>Betaproteobacteria</taxon>
        <taxon>Burkholderiales</taxon>
        <taxon>Burkholderiaceae</taxon>
        <taxon>Burkholderia</taxon>
        <taxon>pseudomallei group</taxon>
    </lineage>
</organism>
<feature type="compositionally biased region" description="Basic and acidic residues" evidence="1">
    <location>
        <begin position="76"/>
        <end position="105"/>
    </location>
</feature>
<accession>Q4U185</accession>
<dbReference type="AlphaFoldDB" id="Q4U185"/>
<dbReference type="EMBL" id="DQ019846">
    <property type="protein sequence ID" value="AAY42220.1"/>
    <property type="molecule type" value="Genomic_DNA"/>
</dbReference>
<sequence length="232" mass="24867">LRLADCRERALPAVRRLPAVSREPRAGRPAHAARDGHPSRRVVARDGGATVGLPGERELGDIPAVRRAVRALDRHAADLRDRPRPRDVRGRPGERGFHAGDDRPRPGAGAGGADCRRAWHRAAQKRRGAPADSVRDGAGRAASAVERRAAADGGEHRGSADDRRDRGARRRVAPAARATLQTVSRRDAVEVLPQLAALEGAHAIAAHEQVGRAGEPRVRVFFGCAFFQCLSG</sequence>
<feature type="non-terminal residue" evidence="2">
    <location>
        <position position="232"/>
    </location>
</feature>
<feature type="compositionally biased region" description="Basic and acidic residues" evidence="1">
    <location>
        <begin position="22"/>
        <end position="38"/>
    </location>
</feature>
<name>Q4U185_BURPE</name>
<evidence type="ECO:0000313" key="2">
    <source>
        <dbReference type="EMBL" id="AAY42220.1"/>
    </source>
</evidence>
<feature type="region of interest" description="Disordered" evidence="1">
    <location>
        <begin position="76"/>
        <end position="172"/>
    </location>
</feature>